<dbReference type="CDD" id="cd02020">
    <property type="entry name" value="CMPK"/>
    <property type="match status" value="1"/>
</dbReference>
<evidence type="ECO:0000313" key="11">
    <source>
        <dbReference type="Proteomes" id="UP000295621"/>
    </source>
</evidence>
<dbReference type="GO" id="GO:0005737">
    <property type="term" value="C:cytoplasm"/>
    <property type="evidence" value="ECO:0007669"/>
    <property type="project" value="UniProtKB-SubCell"/>
</dbReference>
<evidence type="ECO:0000256" key="5">
    <source>
        <dbReference type="ARBA" id="ARBA00022840"/>
    </source>
</evidence>
<dbReference type="InterPro" id="IPR003136">
    <property type="entry name" value="Cytidylate_kin"/>
</dbReference>
<dbReference type="NCBIfam" id="TIGR00017">
    <property type="entry name" value="cmk"/>
    <property type="match status" value="1"/>
</dbReference>
<organism evidence="10 11">
    <name type="scientific">Jiangella ureilytica</name>
    <dbReference type="NCBI Taxonomy" id="2530374"/>
    <lineage>
        <taxon>Bacteria</taxon>
        <taxon>Bacillati</taxon>
        <taxon>Actinomycetota</taxon>
        <taxon>Actinomycetes</taxon>
        <taxon>Jiangellales</taxon>
        <taxon>Jiangellaceae</taxon>
        <taxon>Jiangella</taxon>
    </lineage>
</organism>
<evidence type="ECO:0000256" key="6">
    <source>
        <dbReference type="ARBA" id="ARBA00047615"/>
    </source>
</evidence>
<comment type="catalytic activity">
    <reaction evidence="7 8">
        <text>CMP + ATP = CDP + ADP</text>
        <dbReference type="Rhea" id="RHEA:11600"/>
        <dbReference type="ChEBI" id="CHEBI:30616"/>
        <dbReference type="ChEBI" id="CHEBI:58069"/>
        <dbReference type="ChEBI" id="CHEBI:60377"/>
        <dbReference type="ChEBI" id="CHEBI:456216"/>
        <dbReference type="EC" id="2.7.4.25"/>
    </reaction>
</comment>
<evidence type="ECO:0000256" key="3">
    <source>
        <dbReference type="ARBA" id="ARBA00022741"/>
    </source>
</evidence>
<keyword evidence="5 8" id="KW-0067">ATP-binding</keyword>
<dbReference type="RefSeq" id="WP_131985558.1">
    <property type="nucleotide sequence ID" value="NZ_SMKL01000048.1"/>
</dbReference>
<dbReference type="EC" id="2.7.4.25" evidence="8"/>
<keyword evidence="8" id="KW-0963">Cytoplasm</keyword>
<dbReference type="OrthoDB" id="9807434at2"/>
<dbReference type="Proteomes" id="UP000295621">
    <property type="component" value="Unassembled WGS sequence"/>
</dbReference>
<protein>
    <recommendedName>
        <fullName evidence="8">Cytidylate kinase</fullName>
        <shortName evidence="8">CK</shortName>
        <ecNumber evidence="8">2.7.4.25</ecNumber>
    </recommendedName>
    <alternativeName>
        <fullName evidence="8">Cytidine monophosphate kinase</fullName>
        <shortName evidence="8">CMP kinase</shortName>
    </alternativeName>
</protein>
<dbReference type="SUPFAM" id="SSF52540">
    <property type="entry name" value="P-loop containing nucleoside triphosphate hydrolases"/>
    <property type="match status" value="1"/>
</dbReference>
<feature type="binding site" evidence="8">
    <location>
        <begin position="19"/>
        <end position="27"/>
    </location>
    <ligand>
        <name>ATP</name>
        <dbReference type="ChEBI" id="CHEBI:30616"/>
    </ligand>
</feature>
<keyword evidence="2 8" id="KW-0808">Transferase</keyword>
<comment type="caution">
    <text evidence="10">The sequence shown here is derived from an EMBL/GenBank/DDBJ whole genome shotgun (WGS) entry which is preliminary data.</text>
</comment>
<dbReference type="InterPro" id="IPR027417">
    <property type="entry name" value="P-loop_NTPase"/>
</dbReference>
<dbReference type="GO" id="GO:0005524">
    <property type="term" value="F:ATP binding"/>
    <property type="evidence" value="ECO:0007669"/>
    <property type="project" value="UniProtKB-UniRule"/>
</dbReference>
<comment type="catalytic activity">
    <reaction evidence="6 8">
        <text>dCMP + ATP = dCDP + ADP</text>
        <dbReference type="Rhea" id="RHEA:25094"/>
        <dbReference type="ChEBI" id="CHEBI:30616"/>
        <dbReference type="ChEBI" id="CHEBI:57566"/>
        <dbReference type="ChEBI" id="CHEBI:58593"/>
        <dbReference type="ChEBI" id="CHEBI:456216"/>
        <dbReference type="EC" id="2.7.4.25"/>
    </reaction>
</comment>
<evidence type="ECO:0000256" key="2">
    <source>
        <dbReference type="ARBA" id="ARBA00022679"/>
    </source>
</evidence>
<evidence type="ECO:0000256" key="1">
    <source>
        <dbReference type="ARBA" id="ARBA00009427"/>
    </source>
</evidence>
<comment type="similarity">
    <text evidence="1 8">Belongs to the cytidylate kinase family. Type 1 subfamily.</text>
</comment>
<evidence type="ECO:0000256" key="7">
    <source>
        <dbReference type="ARBA" id="ARBA00048478"/>
    </source>
</evidence>
<keyword evidence="4 8" id="KW-0418">Kinase</keyword>
<evidence type="ECO:0000256" key="4">
    <source>
        <dbReference type="ARBA" id="ARBA00022777"/>
    </source>
</evidence>
<dbReference type="HAMAP" id="MF_00238">
    <property type="entry name" value="Cytidyl_kinase_type1"/>
    <property type="match status" value="1"/>
</dbReference>
<dbReference type="EMBL" id="SMKL01000048">
    <property type="protein sequence ID" value="TDC48947.1"/>
    <property type="molecule type" value="Genomic_DNA"/>
</dbReference>
<dbReference type="GO" id="GO:0036430">
    <property type="term" value="F:CMP kinase activity"/>
    <property type="evidence" value="ECO:0007669"/>
    <property type="project" value="RHEA"/>
</dbReference>
<keyword evidence="3 8" id="KW-0547">Nucleotide-binding</keyword>
<name>A0A4R4RHP2_9ACTN</name>
<dbReference type="AlphaFoldDB" id="A0A4R4RHP2"/>
<comment type="subcellular location">
    <subcellularLocation>
        <location evidence="8">Cytoplasm</location>
    </subcellularLocation>
</comment>
<dbReference type="Gene3D" id="3.40.50.300">
    <property type="entry name" value="P-loop containing nucleotide triphosphate hydrolases"/>
    <property type="match status" value="1"/>
</dbReference>
<proteinExistence type="inferred from homology"/>
<evidence type="ECO:0000313" key="10">
    <source>
        <dbReference type="EMBL" id="TDC48947.1"/>
    </source>
</evidence>
<dbReference type="GO" id="GO:0006220">
    <property type="term" value="P:pyrimidine nucleotide metabolic process"/>
    <property type="evidence" value="ECO:0007669"/>
    <property type="project" value="UniProtKB-UniRule"/>
</dbReference>
<dbReference type="GO" id="GO:0036431">
    <property type="term" value="F:dCMP kinase activity"/>
    <property type="evidence" value="ECO:0007669"/>
    <property type="project" value="InterPro"/>
</dbReference>
<reference evidence="10 11" key="1">
    <citation type="submission" date="2019-02" db="EMBL/GenBank/DDBJ databases">
        <title>Draft genome sequences of novel Actinobacteria.</title>
        <authorList>
            <person name="Sahin N."/>
            <person name="Ay H."/>
            <person name="Saygin H."/>
        </authorList>
    </citation>
    <scope>NUCLEOTIDE SEQUENCE [LARGE SCALE GENOMIC DNA]</scope>
    <source>
        <strain evidence="10 11">KC603</strain>
    </source>
</reference>
<feature type="domain" description="Cytidylate kinase" evidence="9">
    <location>
        <begin position="15"/>
        <end position="227"/>
    </location>
</feature>
<gene>
    <name evidence="8" type="primary">cmk</name>
    <name evidence="10" type="ORF">E1212_19665</name>
</gene>
<accession>A0A4R4RHP2</accession>
<evidence type="ECO:0000256" key="8">
    <source>
        <dbReference type="HAMAP-Rule" id="MF_00238"/>
    </source>
</evidence>
<dbReference type="InterPro" id="IPR011994">
    <property type="entry name" value="Cytidylate_kinase_dom"/>
</dbReference>
<dbReference type="Pfam" id="PF02224">
    <property type="entry name" value="Cytidylate_kin"/>
    <property type="match status" value="1"/>
</dbReference>
<sequence>MSDTPADVSARDLVVAIDGPSGSGKSTVARRVAASLGLRYLDTGAMYRAVTWWALEQGVDLADTERVAELARELPLEQGLDPRTEAVRVAGTDVAAAIRTSRISAAVSAVATNLGVRAELVARQQAVAREGGVVVEGRDITTVVAPDAPVRVLLTADERVRLSRRALEVHGSDDDTAVDATRDQVIRRDADDSTVASFHEAADGVDVIDSSILSLDETVDAVLKLVEARSGVRA</sequence>
<keyword evidence="11" id="KW-1185">Reference proteome</keyword>
<evidence type="ECO:0000259" key="9">
    <source>
        <dbReference type="Pfam" id="PF02224"/>
    </source>
</evidence>